<dbReference type="STRING" id="686340.Metal_0285"/>
<keyword evidence="2" id="KW-1185">Reference proteome</keyword>
<dbReference type="eggNOG" id="ENOG5032ZC9">
    <property type="taxonomic scope" value="Bacteria"/>
</dbReference>
<gene>
    <name evidence="1" type="ORF">Metal_0285</name>
</gene>
<organism evidence="1 2">
    <name type="scientific">Methylomicrobium album BG8</name>
    <dbReference type="NCBI Taxonomy" id="686340"/>
    <lineage>
        <taxon>Bacteria</taxon>
        <taxon>Pseudomonadati</taxon>
        <taxon>Pseudomonadota</taxon>
        <taxon>Gammaproteobacteria</taxon>
        <taxon>Methylococcales</taxon>
        <taxon>Methylococcaceae</taxon>
        <taxon>Methylomicrobium</taxon>
    </lineage>
</organism>
<dbReference type="EMBL" id="CM001475">
    <property type="protein sequence ID" value="EIC28148.1"/>
    <property type="molecule type" value="Genomic_DNA"/>
</dbReference>
<evidence type="ECO:0000313" key="2">
    <source>
        <dbReference type="Proteomes" id="UP000005090"/>
    </source>
</evidence>
<accession>H8GLV2</accession>
<proteinExistence type="predicted"/>
<dbReference type="HOGENOM" id="CLU_136199_0_1_6"/>
<evidence type="ECO:0000313" key="1">
    <source>
        <dbReference type="EMBL" id="EIC28148.1"/>
    </source>
</evidence>
<reference evidence="1 2" key="1">
    <citation type="journal article" date="2013" name="Genome Announc.">
        <title>Genome Sequence of the Obligate Gammaproteobacterial Methanotroph Methylomicrobium album Strain BG8.</title>
        <authorList>
            <person name="Kits K.D."/>
            <person name="Kalyuzhnaya M.G."/>
            <person name="Klotz M.G."/>
            <person name="Jetten M.S."/>
            <person name="Op den Camp H.J."/>
            <person name="Vuilleumier S."/>
            <person name="Bringel F."/>
            <person name="Dispirito A.A."/>
            <person name="Murrell J.C."/>
            <person name="Bruce D."/>
            <person name="Cheng J.F."/>
            <person name="Copeland A."/>
            <person name="Goodwin L."/>
            <person name="Hauser L."/>
            <person name="Lajus A."/>
            <person name="Land M.L."/>
            <person name="Lapidus A."/>
            <person name="Lucas S."/>
            <person name="Medigue C."/>
            <person name="Pitluck S."/>
            <person name="Woyke T."/>
            <person name="Zeytun A."/>
            <person name="Stein L.Y."/>
        </authorList>
    </citation>
    <scope>NUCLEOTIDE SEQUENCE [LARGE SCALE GENOMIC DNA]</scope>
    <source>
        <strain evidence="1 2">BG8</strain>
    </source>
</reference>
<protein>
    <recommendedName>
        <fullName evidence="3">DUF3301 domain-containing protein</fullName>
    </recommendedName>
</protein>
<evidence type="ECO:0008006" key="3">
    <source>
        <dbReference type="Google" id="ProtNLM"/>
    </source>
</evidence>
<name>H8GLV2_METAL</name>
<dbReference type="RefSeq" id="WP_005368893.1">
    <property type="nucleotide sequence ID" value="NZ_CM001475.1"/>
</dbReference>
<dbReference type="AlphaFoldDB" id="H8GLV2"/>
<dbReference type="Pfam" id="PF11743">
    <property type="entry name" value="DUF3301"/>
    <property type="match status" value="1"/>
</dbReference>
<dbReference type="InterPro" id="IPR021732">
    <property type="entry name" value="DUF3301"/>
</dbReference>
<sequence length="119" mass="13382">MPTDIVLIALLVAAYLYWRHAQQIKEAALAATRRQCRLCEVQMLDDYVALSRCGLERDKAGKLRILRRFTFEFSATGEDRCQGVCLMRGTEVAAIEMPAYRFPQNPTPPAFSAEDLPGS</sequence>
<dbReference type="Proteomes" id="UP000005090">
    <property type="component" value="Chromosome"/>
</dbReference>